<dbReference type="InterPro" id="IPR036390">
    <property type="entry name" value="WH_DNA-bd_sf"/>
</dbReference>
<dbReference type="Proteomes" id="UP000254569">
    <property type="component" value="Unassembled WGS sequence"/>
</dbReference>
<dbReference type="EMBL" id="UGVI01000001">
    <property type="protein sequence ID" value="SUE15875.1"/>
    <property type="molecule type" value="Genomic_DNA"/>
</dbReference>
<dbReference type="PROSITE" id="PS51077">
    <property type="entry name" value="HTH_ICLR"/>
    <property type="match status" value="1"/>
</dbReference>
<accession>A0A379M3A6</accession>
<keyword evidence="3" id="KW-0804">Transcription</keyword>
<dbReference type="InterPro" id="IPR005471">
    <property type="entry name" value="Tscrpt_reg_IclR_N"/>
</dbReference>
<dbReference type="Pfam" id="PF09339">
    <property type="entry name" value="HTH_IclR"/>
    <property type="match status" value="1"/>
</dbReference>
<dbReference type="Gene3D" id="3.30.450.40">
    <property type="match status" value="1"/>
</dbReference>
<evidence type="ECO:0000313" key="6">
    <source>
        <dbReference type="EMBL" id="SUE15875.1"/>
    </source>
</evidence>
<dbReference type="SUPFAM" id="SSF46785">
    <property type="entry name" value="Winged helix' DNA-binding domain"/>
    <property type="match status" value="1"/>
</dbReference>
<proteinExistence type="predicted"/>
<dbReference type="InterPro" id="IPR029016">
    <property type="entry name" value="GAF-like_dom_sf"/>
</dbReference>
<keyword evidence="2" id="KW-0238">DNA-binding</keyword>
<sequence length="296" mass="32023">MSDKSSWRSPSPPTDRVVSIIELLASHEGPASAAELADTLGLNRSTAGAILSVLHRRGWVVRLPDLRYILGPGIAAVAERVHFSYPLPTGASECLDSLAERVRCGAALGAITNGRLVFVALAGALGHLPAGIEVGVHLPLHAPAGASVIAFTDRTDRERWLDTAPQDRRKPLSTALEQITRTGVAVWGADEADIGRIEVLVKVATRLSLTAVDQRLREQVQELIAETGAYPYPQHILESDTSLPVSYLSAPVTDRDGNPQWELQIGPLRPAVTRHERETYIRELLATATELSRRSP</sequence>
<dbReference type="InterPro" id="IPR036388">
    <property type="entry name" value="WH-like_DNA-bd_sf"/>
</dbReference>
<dbReference type="Gene3D" id="1.10.10.10">
    <property type="entry name" value="Winged helix-like DNA-binding domain superfamily/Winged helix DNA-binding domain"/>
    <property type="match status" value="1"/>
</dbReference>
<name>A0A379M3A6_9NOCA</name>
<dbReference type="GO" id="GO:0045892">
    <property type="term" value="P:negative regulation of DNA-templated transcription"/>
    <property type="evidence" value="ECO:0007669"/>
    <property type="project" value="TreeGrafter"/>
</dbReference>
<keyword evidence="7" id="KW-1185">Reference proteome</keyword>
<protein>
    <submittedName>
        <fullName evidence="6">IclR family transcriptional regulator</fullName>
    </submittedName>
</protein>
<gene>
    <name evidence="6" type="ORF">NCTC13296_02739</name>
</gene>
<dbReference type="PANTHER" id="PTHR30136:SF35">
    <property type="entry name" value="HTH-TYPE TRANSCRIPTIONAL REGULATOR RV1719"/>
    <property type="match status" value="1"/>
</dbReference>
<dbReference type="SMART" id="SM00346">
    <property type="entry name" value="HTH_ICLR"/>
    <property type="match status" value="1"/>
</dbReference>
<dbReference type="InterPro" id="IPR050707">
    <property type="entry name" value="HTH_MetabolicPath_Reg"/>
</dbReference>
<evidence type="ECO:0000259" key="5">
    <source>
        <dbReference type="PROSITE" id="PS51078"/>
    </source>
</evidence>
<reference evidence="6 7" key="1">
    <citation type="submission" date="2018-06" db="EMBL/GenBank/DDBJ databases">
        <authorList>
            <consortium name="Pathogen Informatics"/>
            <person name="Doyle S."/>
        </authorList>
    </citation>
    <scope>NUCLEOTIDE SEQUENCE [LARGE SCALE GENOMIC DNA]</scope>
    <source>
        <strain evidence="6 7">NCTC13296</strain>
    </source>
</reference>
<evidence type="ECO:0000259" key="4">
    <source>
        <dbReference type="PROSITE" id="PS51077"/>
    </source>
</evidence>
<evidence type="ECO:0000256" key="2">
    <source>
        <dbReference type="ARBA" id="ARBA00023125"/>
    </source>
</evidence>
<organism evidence="6 7">
    <name type="scientific">Rhodococcus gordoniae</name>
    <dbReference type="NCBI Taxonomy" id="223392"/>
    <lineage>
        <taxon>Bacteria</taxon>
        <taxon>Bacillati</taxon>
        <taxon>Actinomycetota</taxon>
        <taxon>Actinomycetes</taxon>
        <taxon>Mycobacteriales</taxon>
        <taxon>Nocardiaceae</taxon>
        <taxon>Rhodococcus</taxon>
    </lineage>
</organism>
<dbReference type="PROSITE" id="PS51078">
    <property type="entry name" value="ICLR_ED"/>
    <property type="match status" value="1"/>
</dbReference>
<dbReference type="GO" id="GO:0003700">
    <property type="term" value="F:DNA-binding transcription factor activity"/>
    <property type="evidence" value="ECO:0007669"/>
    <property type="project" value="TreeGrafter"/>
</dbReference>
<evidence type="ECO:0000313" key="7">
    <source>
        <dbReference type="Proteomes" id="UP000254569"/>
    </source>
</evidence>
<dbReference type="GO" id="GO:0003677">
    <property type="term" value="F:DNA binding"/>
    <property type="evidence" value="ECO:0007669"/>
    <property type="project" value="UniProtKB-KW"/>
</dbReference>
<feature type="domain" description="HTH iclR-type" evidence="4">
    <location>
        <begin position="11"/>
        <end position="72"/>
    </location>
</feature>
<dbReference type="AlphaFoldDB" id="A0A379M3A6"/>
<keyword evidence="1" id="KW-0805">Transcription regulation</keyword>
<evidence type="ECO:0000256" key="3">
    <source>
        <dbReference type="ARBA" id="ARBA00023163"/>
    </source>
</evidence>
<dbReference type="PANTHER" id="PTHR30136">
    <property type="entry name" value="HELIX-TURN-HELIX TRANSCRIPTIONAL REGULATOR, ICLR FAMILY"/>
    <property type="match status" value="1"/>
</dbReference>
<dbReference type="InterPro" id="IPR014757">
    <property type="entry name" value="Tscrpt_reg_IclR_C"/>
</dbReference>
<feature type="domain" description="IclR-ED" evidence="5">
    <location>
        <begin position="73"/>
        <end position="296"/>
    </location>
</feature>
<evidence type="ECO:0000256" key="1">
    <source>
        <dbReference type="ARBA" id="ARBA00023015"/>
    </source>
</evidence>
<dbReference type="SUPFAM" id="SSF55781">
    <property type="entry name" value="GAF domain-like"/>
    <property type="match status" value="1"/>
</dbReference>